<dbReference type="InterPro" id="IPR011006">
    <property type="entry name" value="CheY-like_superfamily"/>
</dbReference>
<dbReference type="Gene3D" id="3.40.50.180">
    <property type="entry name" value="Methylesterase CheB, C-terminal domain"/>
    <property type="match status" value="1"/>
</dbReference>
<evidence type="ECO:0000313" key="9">
    <source>
        <dbReference type="Proteomes" id="UP000028481"/>
    </source>
</evidence>
<dbReference type="PIRSF" id="PIRSF000876">
    <property type="entry name" value="RR_chemtxs_CheB"/>
    <property type="match status" value="1"/>
</dbReference>
<dbReference type="PROSITE" id="PS50122">
    <property type="entry name" value="CHEB"/>
    <property type="match status" value="1"/>
</dbReference>
<dbReference type="KEGG" id="tcm:HL41_02560"/>
<evidence type="ECO:0000313" key="8">
    <source>
        <dbReference type="EMBL" id="AIH03765.1"/>
    </source>
</evidence>
<dbReference type="InterPro" id="IPR000673">
    <property type="entry name" value="Sig_transdc_resp-reg_Me-estase"/>
</dbReference>
<comment type="catalytic activity">
    <reaction evidence="3">
        <text>L-glutaminyl-[protein] + H2O = L-glutamyl-[protein] + NH4(+)</text>
        <dbReference type="Rhea" id="RHEA:16441"/>
        <dbReference type="Rhea" id="RHEA-COMP:10207"/>
        <dbReference type="Rhea" id="RHEA-COMP:10208"/>
        <dbReference type="ChEBI" id="CHEBI:15377"/>
        <dbReference type="ChEBI" id="CHEBI:28938"/>
        <dbReference type="ChEBI" id="CHEBI:29973"/>
        <dbReference type="ChEBI" id="CHEBI:30011"/>
        <dbReference type="EC" id="3.5.1.44"/>
    </reaction>
</comment>
<dbReference type="InterPro" id="IPR035909">
    <property type="entry name" value="CheB_C"/>
</dbReference>
<sequence length="350" mass="38566">MIRVLVVDDSAIMRKLIVDILKEEKDIEVVDTAKNGREAIEKAKALKPDVITLDIEMPEMDGLEALKILKKEVPSAKVIMFSSLTQEGAKATIEALALGAYDFVPKPSTKSFLESVKQIKDQLIPKIKSVVPIKRISLIYRPSPVKKVLKRDNFNVLGIGVSTGGPQTLMQIIPKLPKNFPVPILIVQHMPPIFTRQLAERLDSLSQLKVKEGEQGEPVKSGVVYIAPGDFHMVVKKENEIHKIRLHQGPPRNFCRPAVDELFESIAETYDGSSVGLILTGMGSDGKEGAKKIKEQGGVILAQDAETSVVFGMPKAVIEAGLADEVLSLEQIPQRLKEIFKVQENAKRDV</sequence>
<evidence type="ECO:0000256" key="5">
    <source>
        <dbReference type="PROSITE-ProRule" id="PRU00169"/>
    </source>
</evidence>
<dbReference type="PaxDb" id="289377-HL41_02560"/>
<comment type="similarity">
    <text evidence="3">Belongs to the CheB family.</text>
</comment>
<dbReference type="RefSeq" id="WP_038061147.1">
    <property type="nucleotide sequence ID" value="NZ_CP008796.1"/>
</dbReference>
<feature type="modified residue" description="4-aspartylphosphate" evidence="3 5">
    <location>
        <position position="54"/>
    </location>
</feature>
<gene>
    <name evidence="3" type="primary">cheB</name>
    <name evidence="8" type="ORF">HL41_02560</name>
</gene>
<dbReference type="GO" id="GO:0006935">
    <property type="term" value="P:chemotaxis"/>
    <property type="evidence" value="ECO:0007669"/>
    <property type="project" value="UniProtKB-UniRule"/>
</dbReference>
<dbReference type="GO" id="GO:0005737">
    <property type="term" value="C:cytoplasm"/>
    <property type="evidence" value="ECO:0007669"/>
    <property type="project" value="UniProtKB-SubCell"/>
</dbReference>
<dbReference type="HOGENOM" id="CLU_000445_51_0_0"/>
<dbReference type="GO" id="GO:0000156">
    <property type="term" value="F:phosphorelay response regulator activity"/>
    <property type="evidence" value="ECO:0007669"/>
    <property type="project" value="InterPro"/>
</dbReference>
<dbReference type="EMBL" id="CP008796">
    <property type="protein sequence ID" value="AIH03765.1"/>
    <property type="molecule type" value="Genomic_DNA"/>
</dbReference>
<evidence type="ECO:0000256" key="4">
    <source>
        <dbReference type="PROSITE-ProRule" id="PRU00050"/>
    </source>
</evidence>
<comment type="PTM">
    <text evidence="3">Phosphorylated by CheA. Phosphorylation of the N-terminal regulatory domain activates the methylesterase activity.</text>
</comment>
<dbReference type="OrthoDB" id="9793421at2"/>
<name>A0A075WRW2_9BACT</name>
<keyword evidence="3 5" id="KW-0597">Phosphoprotein</keyword>
<comment type="catalytic activity">
    <reaction evidence="2 3">
        <text>[protein]-L-glutamate 5-O-methyl ester + H2O = L-glutamyl-[protein] + methanol + H(+)</text>
        <dbReference type="Rhea" id="RHEA:23236"/>
        <dbReference type="Rhea" id="RHEA-COMP:10208"/>
        <dbReference type="Rhea" id="RHEA-COMP:10311"/>
        <dbReference type="ChEBI" id="CHEBI:15377"/>
        <dbReference type="ChEBI" id="CHEBI:15378"/>
        <dbReference type="ChEBI" id="CHEBI:17790"/>
        <dbReference type="ChEBI" id="CHEBI:29973"/>
        <dbReference type="ChEBI" id="CHEBI:82795"/>
        <dbReference type="EC" id="3.1.1.61"/>
    </reaction>
</comment>
<dbReference type="PANTHER" id="PTHR42872:SF3">
    <property type="entry name" value="PROTEIN-GLUTAMATE METHYLESTERASE_PROTEIN-GLUTAMINE GLUTAMINASE 1"/>
    <property type="match status" value="1"/>
</dbReference>
<protein>
    <recommendedName>
        <fullName evidence="3">Protein-glutamate methylesterase/protein-glutamine glutaminase</fullName>
        <ecNumber evidence="3">3.1.1.61</ecNumber>
        <ecNumber evidence="3">3.5.1.44</ecNumber>
    </recommendedName>
</protein>
<dbReference type="EC" id="3.1.1.61" evidence="3"/>
<keyword evidence="9" id="KW-1185">Reference proteome</keyword>
<dbReference type="NCBIfam" id="NF001965">
    <property type="entry name" value="PRK00742.1"/>
    <property type="match status" value="1"/>
</dbReference>
<dbReference type="Pfam" id="PF01339">
    <property type="entry name" value="CheB_methylest"/>
    <property type="match status" value="1"/>
</dbReference>
<feature type="active site" evidence="3 4">
    <location>
        <position position="162"/>
    </location>
</feature>
<comment type="function">
    <text evidence="3">Involved in chemotaxis. Part of a chemotaxis signal transduction system that modulates chemotaxis in response to various stimuli. Catalyzes the demethylation of specific methylglutamate residues introduced into the chemoreceptors (methyl-accepting chemotaxis proteins or MCP) by CheR. Also mediates the irreversible deamidation of specific glutamine residues to glutamic acid.</text>
</comment>
<dbReference type="HAMAP" id="MF_00099">
    <property type="entry name" value="CheB_chemtxs"/>
    <property type="match status" value="1"/>
</dbReference>
<dbReference type="CDD" id="cd16432">
    <property type="entry name" value="CheB_Rec"/>
    <property type="match status" value="1"/>
</dbReference>
<dbReference type="InterPro" id="IPR001789">
    <property type="entry name" value="Sig_transdc_resp-reg_receiver"/>
</dbReference>
<feature type="domain" description="CheB-type methylesterase" evidence="7">
    <location>
        <begin position="150"/>
        <end position="343"/>
    </location>
</feature>
<feature type="active site" evidence="3 4">
    <location>
        <position position="285"/>
    </location>
</feature>
<dbReference type="PANTHER" id="PTHR42872">
    <property type="entry name" value="PROTEIN-GLUTAMATE METHYLESTERASE/PROTEIN-GLUTAMINE GLUTAMINASE"/>
    <property type="match status" value="1"/>
</dbReference>
<organism evidence="8 9">
    <name type="scientific">Thermodesulfobacterium commune DSM 2178</name>
    <dbReference type="NCBI Taxonomy" id="289377"/>
    <lineage>
        <taxon>Bacteria</taxon>
        <taxon>Pseudomonadati</taxon>
        <taxon>Thermodesulfobacteriota</taxon>
        <taxon>Thermodesulfobacteria</taxon>
        <taxon>Thermodesulfobacteriales</taxon>
        <taxon>Thermodesulfobacteriaceae</taxon>
        <taxon>Thermodesulfobacterium</taxon>
    </lineage>
</organism>
<dbReference type="SUPFAM" id="SSF52738">
    <property type="entry name" value="Methylesterase CheB, C-terminal domain"/>
    <property type="match status" value="1"/>
</dbReference>
<comment type="domain">
    <text evidence="3">Contains a C-terminal catalytic domain, and an N-terminal region which modulates catalytic activity.</text>
</comment>
<accession>A0A075WRW2</accession>
<keyword evidence="3" id="KW-0963">Cytoplasm</keyword>
<dbReference type="PROSITE" id="PS50110">
    <property type="entry name" value="RESPONSE_REGULATORY"/>
    <property type="match status" value="1"/>
</dbReference>
<dbReference type="Gene3D" id="3.40.50.2300">
    <property type="match status" value="1"/>
</dbReference>
<dbReference type="EC" id="3.5.1.44" evidence="3"/>
<evidence type="ECO:0000256" key="1">
    <source>
        <dbReference type="ARBA" id="ARBA00022801"/>
    </source>
</evidence>
<dbReference type="SUPFAM" id="SSF52172">
    <property type="entry name" value="CheY-like"/>
    <property type="match status" value="1"/>
</dbReference>
<evidence type="ECO:0000259" key="6">
    <source>
        <dbReference type="PROSITE" id="PS50110"/>
    </source>
</evidence>
<keyword evidence="3 4" id="KW-0145">Chemotaxis</keyword>
<dbReference type="GO" id="GO:0008984">
    <property type="term" value="F:protein-glutamate methylesterase activity"/>
    <property type="evidence" value="ECO:0007669"/>
    <property type="project" value="UniProtKB-UniRule"/>
</dbReference>
<dbReference type="STRING" id="289377.HL41_02560"/>
<dbReference type="Proteomes" id="UP000028481">
    <property type="component" value="Chromosome"/>
</dbReference>
<comment type="subcellular location">
    <subcellularLocation>
        <location evidence="3">Cytoplasm</location>
    </subcellularLocation>
</comment>
<dbReference type="CDD" id="cd17541">
    <property type="entry name" value="REC_CheB-like"/>
    <property type="match status" value="1"/>
</dbReference>
<dbReference type="eggNOG" id="COG2201">
    <property type="taxonomic scope" value="Bacteria"/>
</dbReference>
<keyword evidence="1 3" id="KW-0378">Hydrolase</keyword>
<proteinExistence type="inferred from homology"/>
<feature type="domain" description="Response regulatory" evidence="6">
    <location>
        <begin position="3"/>
        <end position="121"/>
    </location>
</feature>
<dbReference type="InterPro" id="IPR008248">
    <property type="entry name" value="CheB-like"/>
</dbReference>
<reference evidence="8 9" key="1">
    <citation type="journal article" date="2015" name="Genome Announc.">
        <title>Genome Sequence of a Sulfate-Reducing Thermophilic Bacterium, Thermodesulfobacterium commune DSM 2178T (Phylum Thermodesulfobacteria).</title>
        <authorList>
            <person name="Bhatnagar S."/>
            <person name="Badger J.H."/>
            <person name="Madupu R."/>
            <person name="Khouri H.M."/>
            <person name="O'Connor E.M."/>
            <person name="Robb F.T."/>
            <person name="Ward N.L."/>
            <person name="Eisen J.A."/>
        </authorList>
    </citation>
    <scope>NUCLEOTIDE SEQUENCE [LARGE SCALE GENOMIC DNA]</scope>
    <source>
        <strain evidence="8 9">DSM 2178</strain>
    </source>
</reference>
<evidence type="ECO:0000256" key="2">
    <source>
        <dbReference type="ARBA" id="ARBA00048267"/>
    </source>
</evidence>
<dbReference type="Pfam" id="PF00072">
    <property type="entry name" value="Response_reg"/>
    <property type="match status" value="1"/>
</dbReference>
<feature type="active site" evidence="3 4">
    <location>
        <position position="189"/>
    </location>
</feature>
<evidence type="ECO:0000259" key="7">
    <source>
        <dbReference type="PROSITE" id="PS50122"/>
    </source>
</evidence>
<dbReference type="SMART" id="SM00448">
    <property type="entry name" value="REC"/>
    <property type="match status" value="1"/>
</dbReference>
<evidence type="ECO:0000256" key="3">
    <source>
        <dbReference type="HAMAP-Rule" id="MF_00099"/>
    </source>
</evidence>
<dbReference type="AlphaFoldDB" id="A0A075WRW2"/>
<dbReference type="GO" id="GO:0050568">
    <property type="term" value="F:protein-glutamine glutaminase activity"/>
    <property type="evidence" value="ECO:0007669"/>
    <property type="project" value="UniProtKB-UniRule"/>
</dbReference>